<dbReference type="EMBL" id="DF237087">
    <property type="protein sequence ID" value="GAQ83159.1"/>
    <property type="molecule type" value="Genomic_DNA"/>
</dbReference>
<dbReference type="GO" id="GO:0005737">
    <property type="term" value="C:cytoplasm"/>
    <property type="evidence" value="ECO:0000318"/>
    <property type="project" value="GO_Central"/>
</dbReference>
<dbReference type="InterPro" id="IPR017941">
    <property type="entry name" value="Rieske_2Fe-2S"/>
</dbReference>
<dbReference type="Pfam" id="PF00355">
    <property type="entry name" value="Rieske"/>
    <property type="match status" value="1"/>
</dbReference>
<dbReference type="Pfam" id="PF01266">
    <property type="entry name" value="DAO"/>
    <property type="match status" value="1"/>
</dbReference>
<evidence type="ECO:0000256" key="6">
    <source>
        <dbReference type="SAM" id="MobiDB-lite"/>
    </source>
</evidence>
<dbReference type="Gene3D" id="2.102.10.10">
    <property type="entry name" value="Rieske [2Fe-2S] iron-sulphur domain"/>
    <property type="match status" value="1"/>
</dbReference>
<evidence type="ECO:0000313" key="9">
    <source>
        <dbReference type="Proteomes" id="UP000054558"/>
    </source>
</evidence>
<keyword evidence="1" id="KW-0001">2Fe-2S</keyword>
<dbReference type="GO" id="GO:0051537">
    <property type="term" value="F:2 iron, 2 sulfur cluster binding"/>
    <property type="evidence" value="ECO:0007669"/>
    <property type="project" value="UniProtKB-KW"/>
</dbReference>
<dbReference type="PROSITE" id="PS51296">
    <property type="entry name" value="RIESKE"/>
    <property type="match status" value="1"/>
</dbReference>
<dbReference type="AlphaFoldDB" id="A0A1Y1I136"/>
<feature type="compositionally biased region" description="Basic and acidic residues" evidence="6">
    <location>
        <begin position="26"/>
        <end position="35"/>
    </location>
</feature>
<name>A0A1Y1I136_KLENI</name>
<dbReference type="Proteomes" id="UP000054558">
    <property type="component" value="Unassembled WGS sequence"/>
</dbReference>
<dbReference type="InterPro" id="IPR036922">
    <property type="entry name" value="Rieske_2Fe-2S_sf"/>
</dbReference>
<feature type="domain" description="Rieske" evidence="7">
    <location>
        <begin position="485"/>
        <end position="570"/>
    </location>
</feature>
<dbReference type="PANTHER" id="PTHR13847">
    <property type="entry name" value="SARCOSINE DEHYDROGENASE-RELATED"/>
    <property type="match status" value="1"/>
</dbReference>
<keyword evidence="5" id="KW-0411">Iron-sulfur</keyword>
<keyword evidence="9" id="KW-1185">Reference proteome</keyword>
<dbReference type="PANTHER" id="PTHR13847:SF281">
    <property type="entry name" value="FAD DEPENDENT OXIDOREDUCTASE DOMAIN-CONTAINING PROTEIN"/>
    <property type="match status" value="1"/>
</dbReference>
<evidence type="ECO:0000256" key="3">
    <source>
        <dbReference type="ARBA" id="ARBA00022946"/>
    </source>
</evidence>
<dbReference type="Gene3D" id="3.50.50.60">
    <property type="entry name" value="FAD/NAD(P)-binding domain"/>
    <property type="match status" value="1"/>
</dbReference>
<evidence type="ECO:0000256" key="4">
    <source>
        <dbReference type="ARBA" id="ARBA00023004"/>
    </source>
</evidence>
<evidence type="ECO:0000259" key="7">
    <source>
        <dbReference type="PROSITE" id="PS51296"/>
    </source>
</evidence>
<proteinExistence type="predicted"/>
<evidence type="ECO:0000256" key="2">
    <source>
        <dbReference type="ARBA" id="ARBA00022723"/>
    </source>
</evidence>
<dbReference type="InterPro" id="IPR036188">
    <property type="entry name" value="FAD/NAD-bd_sf"/>
</dbReference>
<keyword evidence="3" id="KW-0809">Transit peptide</keyword>
<organism evidence="8 9">
    <name type="scientific">Klebsormidium nitens</name>
    <name type="common">Green alga</name>
    <name type="synonym">Ulothrix nitens</name>
    <dbReference type="NCBI Taxonomy" id="105231"/>
    <lineage>
        <taxon>Eukaryota</taxon>
        <taxon>Viridiplantae</taxon>
        <taxon>Streptophyta</taxon>
        <taxon>Klebsormidiophyceae</taxon>
        <taxon>Klebsormidiales</taxon>
        <taxon>Klebsormidiaceae</taxon>
        <taxon>Klebsormidium</taxon>
    </lineage>
</organism>
<dbReference type="OrthoDB" id="429143at2759"/>
<evidence type="ECO:0000313" key="8">
    <source>
        <dbReference type="EMBL" id="GAQ83159.1"/>
    </source>
</evidence>
<dbReference type="OMA" id="WDCPVHG"/>
<sequence>MKNGPSKAAARPMKGVVRADVASTMPKERVSDAAERLAGGPAKNDKDHEKFLHIAQEANAKVPGLTETVWGQKVQGPKYPALDKDLKVDVVVIGAGISGLSIAYNLAKAGKKVAVLEGKSRGSGQTGKTTAHIMLWNDDYYHMLEKTWGEEWMKKVGESHREAGDFIENVIKEEGFDGGYTRTTGYLVANDEGPTTLDMLRKEADAARRAGFEGAELIDLKGDRRHGGYFSAIRWPASAEIQPLMYINGLADAIVKHGGHIYEMTQVSDIDGNRVATKTGHSVTADAVVVATGSPINHNLAIHSRQHAMRSYVVGLKLEKDSVERASWWDTMTPYHYTRVESFDDHDVLVVGGSDHPTGQHPSEYYNAYAQLEHYARERWTQAGETLYRWTGQLMEPDDQLALYGREPLDVSGCHYIATGDSGQGMTGGTIAGLVISSLILNGNHKWAEVYSPSRIAPPNEITVTQLAGSIKTVTQGLAEAVLPKKLNNVSDVRPGDGAVIQTGTKQVAVFRDEDGKAHTYSAICPHLKCETQWNPNDMTFDCPCHGSQFDRYGKCIQGPAKEGLQPLEL</sequence>
<dbReference type="STRING" id="105231.A0A1Y1I136"/>
<accession>A0A1Y1I136</accession>
<evidence type="ECO:0000256" key="1">
    <source>
        <dbReference type="ARBA" id="ARBA00022714"/>
    </source>
</evidence>
<dbReference type="SUPFAM" id="SSF51905">
    <property type="entry name" value="FAD/NAD(P)-binding domain"/>
    <property type="match status" value="1"/>
</dbReference>
<keyword evidence="2" id="KW-0479">Metal-binding</keyword>
<evidence type="ECO:0000256" key="5">
    <source>
        <dbReference type="ARBA" id="ARBA00023014"/>
    </source>
</evidence>
<gene>
    <name evidence="8" type="ORF">KFL_001380010</name>
</gene>
<protein>
    <submittedName>
        <fullName evidence="8">Ubiquinol cytochrome c reductase subunit RIP1</fullName>
    </submittedName>
</protein>
<reference evidence="8 9" key="1">
    <citation type="journal article" date="2014" name="Nat. Commun.">
        <title>Klebsormidium flaccidum genome reveals primary factors for plant terrestrial adaptation.</title>
        <authorList>
            <person name="Hori K."/>
            <person name="Maruyama F."/>
            <person name="Fujisawa T."/>
            <person name="Togashi T."/>
            <person name="Yamamoto N."/>
            <person name="Seo M."/>
            <person name="Sato S."/>
            <person name="Yamada T."/>
            <person name="Mori H."/>
            <person name="Tajima N."/>
            <person name="Moriyama T."/>
            <person name="Ikeuchi M."/>
            <person name="Watanabe M."/>
            <person name="Wada H."/>
            <person name="Kobayashi K."/>
            <person name="Saito M."/>
            <person name="Masuda T."/>
            <person name="Sasaki-Sekimoto Y."/>
            <person name="Mashiguchi K."/>
            <person name="Awai K."/>
            <person name="Shimojima M."/>
            <person name="Masuda S."/>
            <person name="Iwai M."/>
            <person name="Nobusawa T."/>
            <person name="Narise T."/>
            <person name="Kondo S."/>
            <person name="Saito H."/>
            <person name="Sato R."/>
            <person name="Murakawa M."/>
            <person name="Ihara Y."/>
            <person name="Oshima-Yamada Y."/>
            <person name="Ohtaka K."/>
            <person name="Satoh M."/>
            <person name="Sonobe K."/>
            <person name="Ishii M."/>
            <person name="Ohtani R."/>
            <person name="Kanamori-Sato M."/>
            <person name="Honoki R."/>
            <person name="Miyazaki D."/>
            <person name="Mochizuki H."/>
            <person name="Umetsu J."/>
            <person name="Higashi K."/>
            <person name="Shibata D."/>
            <person name="Kamiya Y."/>
            <person name="Sato N."/>
            <person name="Nakamura Y."/>
            <person name="Tabata S."/>
            <person name="Ida S."/>
            <person name="Kurokawa K."/>
            <person name="Ohta H."/>
        </authorList>
    </citation>
    <scope>NUCLEOTIDE SEQUENCE [LARGE SCALE GENOMIC DNA]</scope>
    <source>
        <strain evidence="8 9">NIES-2285</strain>
    </source>
</reference>
<keyword evidence="4" id="KW-0408">Iron</keyword>
<feature type="region of interest" description="Disordered" evidence="6">
    <location>
        <begin position="1"/>
        <end position="45"/>
    </location>
</feature>
<dbReference type="Gene3D" id="3.30.9.10">
    <property type="entry name" value="D-Amino Acid Oxidase, subunit A, domain 2"/>
    <property type="match status" value="1"/>
</dbReference>
<dbReference type="InterPro" id="IPR006076">
    <property type="entry name" value="FAD-dep_OxRdtase"/>
</dbReference>
<dbReference type="SUPFAM" id="SSF50022">
    <property type="entry name" value="ISP domain"/>
    <property type="match status" value="1"/>
</dbReference>
<dbReference type="GO" id="GO:0046872">
    <property type="term" value="F:metal ion binding"/>
    <property type="evidence" value="ECO:0007669"/>
    <property type="project" value="UniProtKB-KW"/>
</dbReference>